<evidence type="ECO:0000259" key="2">
    <source>
        <dbReference type="Pfam" id="PF01757"/>
    </source>
</evidence>
<keyword evidence="3" id="KW-0808">Transferase</keyword>
<feature type="transmembrane region" description="Helical" evidence="1">
    <location>
        <begin position="292"/>
        <end position="314"/>
    </location>
</feature>
<feature type="transmembrane region" description="Helical" evidence="1">
    <location>
        <begin position="172"/>
        <end position="190"/>
    </location>
</feature>
<evidence type="ECO:0000313" key="4">
    <source>
        <dbReference type="Proteomes" id="UP000004483"/>
    </source>
</evidence>
<comment type="caution">
    <text evidence="3">The sequence shown here is derived from an EMBL/GenBank/DDBJ whole genome shotgun (WGS) entry which is preliminary data.</text>
</comment>
<evidence type="ECO:0000256" key="1">
    <source>
        <dbReference type="SAM" id="Phobius"/>
    </source>
</evidence>
<keyword evidence="1" id="KW-0812">Transmembrane</keyword>
<dbReference type="GeneID" id="75082755"/>
<dbReference type="AlphaFoldDB" id="C2EVN0"/>
<dbReference type="Pfam" id="PF01757">
    <property type="entry name" value="Acyl_transf_3"/>
    <property type="match status" value="1"/>
</dbReference>
<feature type="transmembrane region" description="Helical" evidence="1">
    <location>
        <begin position="7"/>
        <end position="26"/>
    </location>
</feature>
<gene>
    <name evidence="3" type="ORF">HMPREF0549_1516</name>
</gene>
<dbReference type="GO" id="GO:0016747">
    <property type="term" value="F:acyltransferase activity, transferring groups other than amino-acyl groups"/>
    <property type="evidence" value="ECO:0007669"/>
    <property type="project" value="InterPro"/>
</dbReference>
<feature type="transmembrane region" description="Helical" evidence="1">
    <location>
        <begin position="146"/>
        <end position="166"/>
    </location>
</feature>
<reference evidence="3 4" key="1">
    <citation type="submission" date="2009-01" db="EMBL/GenBank/DDBJ databases">
        <authorList>
            <person name="Qin X."/>
            <person name="Bachman B."/>
            <person name="Battles P."/>
            <person name="Bell A."/>
            <person name="Bess C."/>
            <person name="Bickham C."/>
            <person name="Chaboub L."/>
            <person name="Chen D."/>
            <person name="Coyle M."/>
            <person name="Deiros D.R."/>
            <person name="Dinh H."/>
            <person name="Forbes L."/>
            <person name="Fowler G."/>
            <person name="Francisco L."/>
            <person name="Fu Q."/>
            <person name="Gubbala S."/>
            <person name="Hale W."/>
            <person name="Han Y."/>
            <person name="Hemphill L."/>
            <person name="Highlander S.K."/>
            <person name="Hirani K."/>
            <person name="Hogues M."/>
            <person name="Jackson L."/>
            <person name="Jakkamsetti A."/>
            <person name="Javaid M."/>
            <person name="Jiang H."/>
            <person name="Korchina V."/>
            <person name="Kovar C."/>
            <person name="Lara F."/>
            <person name="Lee S."/>
            <person name="Mata R."/>
            <person name="Mathew T."/>
            <person name="Moen C."/>
            <person name="Morales K."/>
            <person name="Munidasa M."/>
            <person name="Nazareth L."/>
            <person name="Ngo R."/>
            <person name="Nguyen L."/>
            <person name="Okwuonu G."/>
            <person name="Ongeri F."/>
            <person name="Patil S."/>
            <person name="Petrosino J."/>
            <person name="Pham C."/>
            <person name="Pham P."/>
            <person name="Pu L.-L."/>
            <person name="Puazo M."/>
            <person name="Raj R."/>
            <person name="Reid J."/>
            <person name="Rouhana J."/>
            <person name="Saada N."/>
            <person name="Shang Y."/>
            <person name="Simmons D."/>
            <person name="Thornton R."/>
            <person name="Warren J."/>
            <person name="Weissenberger G."/>
            <person name="Zhang J."/>
            <person name="Zhang L."/>
            <person name="Zhou C."/>
            <person name="Zhu D."/>
            <person name="Muzny D."/>
            <person name="Worley K."/>
            <person name="Gibbs R."/>
        </authorList>
    </citation>
    <scope>NUCLEOTIDE SEQUENCE [LARGE SCALE GENOMIC DNA]</scope>
    <source>
        <strain evidence="3 4">ATCC 49540</strain>
    </source>
</reference>
<dbReference type="eggNOG" id="COG3594">
    <property type="taxonomic scope" value="Bacteria"/>
</dbReference>
<dbReference type="PANTHER" id="PTHR37312">
    <property type="entry name" value="MEMBRANE-BOUND ACYLTRANSFERASE YKRP-RELATED"/>
    <property type="match status" value="1"/>
</dbReference>
<accession>C2EVN0</accession>
<feature type="transmembrane region" description="Helical" evidence="1">
    <location>
        <begin position="114"/>
        <end position="134"/>
    </location>
</feature>
<feature type="transmembrane region" description="Helical" evidence="1">
    <location>
        <begin position="32"/>
        <end position="53"/>
    </location>
</feature>
<dbReference type="STRING" id="1423814.HMPREF0549_1516"/>
<organism evidence="3 4">
    <name type="scientific">Limosilactobacillus vaginalis DSM 5837 = ATCC 49540</name>
    <dbReference type="NCBI Taxonomy" id="1423814"/>
    <lineage>
        <taxon>Bacteria</taxon>
        <taxon>Bacillati</taxon>
        <taxon>Bacillota</taxon>
        <taxon>Bacilli</taxon>
        <taxon>Lactobacillales</taxon>
        <taxon>Lactobacillaceae</taxon>
        <taxon>Limosilactobacillus</taxon>
    </lineage>
</organism>
<dbReference type="HOGENOM" id="CLU_023915_4_1_9"/>
<dbReference type="InterPro" id="IPR002656">
    <property type="entry name" value="Acyl_transf_3_dom"/>
</dbReference>
<dbReference type="Proteomes" id="UP000004483">
    <property type="component" value="Unassembled WGS sequence"/>
</dbReference>
<proteinExistence type="predicted"/>
<name>C2EVN0_9LACO</name>
<protein>
    <submittedName>
        <fullName evidence="3">Acyltransferase</fullName>
    </submittedName>
</protein>
<feature type="domain" description="Acyltransferase 3" evidence="2">
    <location>
        <begin position="6"/>
        <end position="299"/>
    </location>
</feature>
<dbReference type="RefSeq" id="WP_003716783.1">
    <property type="nucleotide sequence ID" value="NZ_AZGL01000022.1"/>
</dbReference>
<keyword evidence="1" id="KW-1133">Transmembrane helix</keyword>
<keyword evidence="3" id="KW-0012">Acyltransferase</keyword>
<feature type="transmembrane region" description="Helical" evidence="1">
    <location>
        <begin position="65"/>
        <end position="81"/>
    </location>
</feature>
<dbReference type="EMBL" id="ACGV01000159">
    <property type="protein sequence ID" value="EEJ40036.1"/>
    <property type="molecule type" value="Genomic_DNA"/>
</dbReference>
<sequence>MRKRLVWVDIAKGIAIILMIIGHEISGNIRTFIFSFHMPLFFILSGFTSGAVLTYSKWKSKLPKILEMLILAIFMIILLSVEKVLVWKGSVSQIALDTLIGIFQGSNTYGGVHAISTVGVMWFLIVFVWAKILFDLLQVFFDNKYIGVILGIISYFAYLISLHHWLPQDLDIIPIAALFMWIGSVLKQGYFSEKINIKKYTLPIFVFICFVYWIICLQNSINIEMATRHYPYFLVSVIEAVAGTVVISYLSIGIQNFKISNYVATIGKHTLSVLCIHHLDFYWVFWGGLISSPWLAALARLIVDLGILMLVILFQRFYKRKITL</sequence>
<feature type="transmembrane region" description="Helical" evidence="1">
    <location>
        <begin position="233"/>
        <end position="254"/>
    </location>
</feature>
<feature type="transmembrane region" description="Helical" evidence="1">
    <location>
        <begin position="202"/>
        <end position="221"/>
    </location>
</feature>
<dbReference type="OrthoDB" id="6623990at2"/>
<evidence type="ECO:0000313" key="3">
    <source>
        <dbReference type="EMBL" id="EEJ40036.1"/>
    </source>
</evidence>
<keyword evidence="1" id="KW-0472">Membrane</keyword>
<dbReference type="PANTHER" id="PTHR37312:SF1">
    <property type="entry name" value="MEMBRANE-BOUND ACYLTRANSFERASE YKRP-RELATED"/>
    <property type="match status" value="1"/>
</dbReference>
<dbReference type="InterPro" id="IPR052734">
    <property type="entry name" value="Nod_factor_acetyltransferase"/>
</dbReference>
<dbReference type="PATRIC" id="fig|1423814.6.peg.646"/>